<evidence type="ECO:0000313" key="4">
    <source>
        <dbReference type="Proteomes" id="UP000236724"/>
    </source>
</evidence>
<dbReference type="PANTHER" id="PTHR43581:SF2">
    <property type="entry name" value="EXCINUCLEASE ATPASE SUBUNIT"/>
    <property type="match status" value="1"/>
</dbReference>
<accession>A0A1H6F9S9</accession>
<protein>
    <recommendedName>
        <fullName evidence="2">Endonuclease GajA/Old nuclease/RecF-like AAA domain-containing protein</fullName>
    </recommendedName>
</protein>
<dbReference type="RefSeq" id="WP_103919957.1">
    <property type="nucleotide sequence ID" value="NZ_FMSV02000437.1"/>
</dbReference>
<dbReference type="Proteomes" id="UP000236724">
    <property type="component" value="Unassembled WGS sequence"/>
</dbReference>
<dbReference type="Gene3D" id="3.40.50.300">
    <property type="entry name" value="P-loop containing nucleotide triphosphate hydrolases"/>
    <property type="match status" value="1"/>
</dbReference>
<organism evidence="3 4">
    <name type="scientific">Candidatus Venteria ishoeyi</name>
    <dbReference type="NCBI Taxonomy" id="1899563"/>
    <lineage>
        <taxon>Bacteria</taxon>
        <taxon>Pseudomonadati</taxon>
        <taxon>Pseudomonadota</taxon>
        <taxon>Gammaproteobacteria</taxon>
        <taxon>Thiotrichales</taxon>
        <taxon>Thiotrichaceae</taxon>
        <taxon>Venteria</taxon>
    </lineage>
</organism>
<dbReference type="AlphaFoldDB" id="A0A1H6F9S9"/>
<reference evidence="3 4" key="1">
    <citation type="submission" date="2016-10" db="EMBL/GenBank/DDBJ databases">
        <authorList>
            <person name="de Groot N.N."/>
        </authorList>
    </citation>
    <scope>NUCLEOTIDE SEQUENCE [LARGE SCALE GENOMIC DNA]</scope>
    <source>
        <strain evidence="3">MBHS1</strain>
    </source>
</reference>
<gene>
    <name evidence="3" type="ORF">MBHS_01986</name>
</gene>
<dbReference type="InterPro" id="IPR051396">
    <property type="entry name" value="Bact_Antivir_Def_Nuclease"/>
</dbReference>
<feature type="region of interest" description="Disordered" evidence="1">
    <location>
        <begin position="510"/>
        <end position="536"/>
    </location>
</feature>
<feature type="compositionally biased region" description="Acidic residues" evidence="1">
    <location>
        <begin position="525"/>
        <end position="536"/>
    </location>
</feature>
<evidence type="ECO:0000256" key="1">
    <source>
        <dbReference type="SAM" id="MobiDB-lite"/>
    </source>
</evidence>
<dbReference type="Pfam" id="PF13175">
    <property type="entry name" value="AAA_15"/>
    <property type="match status" value="2"/>
</dbReference>
<proteinExistence type="predicted"/>
<name>A0A1H6F9S9_9GAMM</name>
<keyword evidence="4" id="KW-1185">Reference proteome</keyword>
<evidence type="ECO:0000313" key="3">
    <source>
        <dbReference type="EMBL" id="SEH06131.1"/>
    </source>
</evidence>
<dbReference type="EMBL" id="FMSV02000437">
    <property type="protein sequence ID" value="SEH06131.1"/>
    <property type="molecule type" value="Genomic_DNA"/>
</dbReference>
<dbReference type="InterPro" id="IPR027417">
    <property type="entry name" value="P-loop_NTPase"/>
</dbReference>
<feature type="domain" description="Endonuclease GajA/Old nuclease/RecF-like AAA" evidence="2">
    <location>
        <begin position="5"/>
        <end position="255"/>
    </location>
</feature>
<dbReference type="InterPro" id="IPR041685">
    <property type="entry name" value="AAA_GajA/Old/RecF-like"/>
</dbReference>
<feature type="domain" description="Endonuclease GajA/Old nuclease/RecF-like AAA" evidence="2">
    <location>
        <begin position="393"/>
        <end position="436"/>
    </location>
</feature>
<evidence type="ECO:0000259" key="2">
    <source>
        <dbReference type="Pfam" id="PF13175"/>
    </source>
</evidence>
<dbReference type="OrthoDB" id="5623612at2"/>
<dbReference type="PANTHER" id="PTHR43581">
    <property type="entry name" value="ATP/GTP PHOSPHATASE"/>
    <property type="match status" value="1"/>
</dbReference>
<dbReference type="SUPFAM" id="SSF52540">
    <property type="entry name" value="P-loop containing nucleoside triphosphate hydrolases"/>
    <property type="match status" value="1"/>
</dbReference>
<sequence length="536" mass="60682">MKNAKLTALEIENFKSFKEPTRVEFAPLTILLGRNNSGKSSIIQSLLLLKQTLNEPRSEVPLKLEGIVEAVNLRELTFGWPTSSLKVKGPTIKLEWECNMNILHEWVKAGRPDMLNLSRHSKLDGLPNLLDVDPINIKTSMTIHTSEIDGDASISKIEMQSLHKELKNAAIKIVRSSDTTNNWLCHWKNKKREHIKVEVDHFIPYLHINRSAVGPRHSQRAVYNAYLLIFAQPLEALKSILSEFQYLGSDRQASHSVYKPATIDPREIGVSGELAAQLLHRRQRDIVHFPPPLQVEDGVETTLPEKVYALSLVEAVNQVMKALSINTPLRVNEIEQIGFQLMFGNASLPHVGRGLSYLLPLVELGLFTDPLRFTHNRDNMDLDEYQNKCKSFSHIALEEPEAHLHPKVASRLAHWLVSLALANRRFIVETHSDHLVRRLRGLAVRSGRGSELERWLLENVVILNIEQNDDGRSKVIPSRLTSEGGLEEQWPADFMDEATDEESAIYYAKLDKSEPVESQAPFEVIDGEEPEPEDAP</sequence>